<dbReference type="OrthoDB" id="981626at2"/>
<dbReference type="EMBL" id="CP014504">
    <property type="protein sequence ID" value="AMP97555.1"/>
    <property type="molecule type" value="Genomic_DNA"/>
</dbReference>
<feature type="domain" description="Thioredoxin" evidence="3">
    <location>
        <begin position="1"/>
        <end position="142"/>
    </location>
</feature>
<reference evidence="4 5" key="1">
    <citation type="submission" date="2016-03" db="EMBL/GenBank/DDBJ databases">
        <title>Complete genome sequence of Pedobacter cryoconitis PAMC 27485.</title>
        <authorList>
            <person name="Lee J."/>
            <person name="Kim O.-S."/>
        </authorList>
    </citation>
    <scope>NUCLEOTIDE SEQUENCE [LARGE SCALE GENOMIC DNA]</scope>
    <source>
        <strain evidence="4 5">PAMC 27485</strain>
    </source>
</reference>
<dbReference type="InterPro" id="IPR036249">
    <property type="entry name" value="Thioredoxin-like_sf"/>
</dbReference>
<dbReference type="GO" id="GO:0016853">
    <property type="term" value="F:isomerase activity"/>
    <property type="evidence" value="ECO:0007669"/>
    <property type="project" value="UniProtKB-KW"/>
</dbReference>
<evidence type="ECO:0000313" key="5">
    <source>
        <dbReference type="Proteomes" id="UP000071561"/>
    </source>
</evidence>
<name>A0A127V8H4_9SPHI</name>
<dbReference type="SUPFAM" id="SSF52833">
    <property type="entry name" value="Thioredoxin-like"/>
    <property type="match status" value="1"/>
</dbReference>
<feature type="chain" id="PRO_5007280198" evidence="2">
    <location>
        <begin position="26"/>
        <end position="145"/>
    </location>
</feature>
<keyword evidence="4" id="KW-0413">Isomerase</keyword>
<protein>
    <submittedName>
        <fullName evidence="4">Thioredoxin Disulfide Isomerase</fullName>
    </submittedName>
</protein>
<feature type="signal peptide" evidence="2">
    <location>
        <begin position="1"/>
        <end position="25"/>
    </location>
</feature>
<organism evidence="4 5">
    <name type="scientific">Pedobacter cryoconitis</name>
    <dbReference type="NCBI Taxonomy" id="188932"/>
    <lineage>
        <taxon>Bacteria</taxon>
        <taxon>Pseudomonadati</taxon>
        <taxon>Bacteroidota</taxon>
        <taxon>Sphingobacteriia</taxon>
        <taxon>Sphingobacteriales</taxon>
        <taxon>Sphingobacteriaceae</taxon>
        <taxon>Pedobacter</taxon>
    </lineage>
</organism>
<evidence type="ECO:0000256" key="2">
    <source>
        <dbReference type="SAM" id="SignalP"/>
    </source>
</evidence>
<sequence precursor="true">MKLLLIILLSILPGSLSWMSNFTQAQQQAKNTHQQILVNFSGSDWCGPCIRLRKEILESDFFETYAKAHLVLVRADFPRQKKNQLSAEQIKLNEALAEKYNPDGKFPYTLLLDENGKVLKSWDGYPNETPEKFVQEITSTKSVNK</sequence>
<dbReference type="PROSITE" id="PS51352">
    <property type="entry name" value="THIOREDOXIN_2"/>
    <property type="match status" value="1"/>
</dbReference>
<evidence type="ECO:0000259" key="3">
    <source>
        <dbReference type="PROSITE" id="PS51352"/>
    </source>
</evidence>
<dbReference type="InterPro" id="IPR051099">
    <property type="entry name" value="AGR/TXD"/>
</dbReference>
<dbReference type="PATRIC" id="fig|188932.3.peg.621"/>
<dbReference type="Pfam" id="PF13899">
    <property type="entry name" value="Thioredoxin_7"/>
    <property type="match status" value="1"/>
</dbReference>
<dbReference type="PANTHER" id="PTHR15337:SF11">
    <property type="entry name" value="THIOREDOXIN DOMAIN-CONTAINING PROTEIN"/>
    <property type="match status" value="1"/>
</dbReference>
<accession>A0A127V8H4</accession>
<dbReference type="PANTHER" id="PTHR15337">
    <property type="entry name" value="ANTERIOR GRADIENT PROTEIN-RELATED"/>
    <property type="match status" value="1"/>
</dbReference>
<evidence type="ECO:0000256" key="1">
    <source>
        <dbReference type="ARBA" id="ARBA00022729"/>
    </source>
</evidence>
<keyword evidence="1 2" id="KW-0732">Signal</keyword>
<keyword evidence="5" id="KW-1185">Reference proteome</keyword>
<dbReference type="KEGG" id="pcm:AY601_0605"/>
<dbReference type="RefSeq" id="WP_068396231.1">
    <property type="nucleotide sequence ID" value="NZ_CP014504.1"/>
</dbReference>
<dbReference type="Gene3D" id="3.40.30.10">
    <property type="entry name" value="Glutaredoxin"/>
    <property type="match status" value="1"/>
</dbReference>
<gene>
    <name evidence="4" type="ORF">AY601_0605</name>
</gene>
<proteinExistence type="predicted"/>
<evidence type="ECO:0000313" key="4">
    <source>
        <dbReference type="EMBL" id="AMP97555.1"/>
    </source>
</evidence>
<dbReference type="InterPro" id="IPR013766">
    <property type="entry name" value="Thioredoxin_domain"/>
</dbReference>
<dbReference type="AlphaFoldDB" id="A0A127V8H4"/>
<dbReference type="Proteomes" id="UP000071561">
    <property type="component" value="Chromosome"/>
</dbReference>